<accession>A0ABN8YHV1</accession>
<keyword evidence="3" id="KW-1185">Reference proteome</keyword>
<sequence length="185" mass="19635">MDLGCKLIRGERAPGRALVPAPVFPPGSLYRDFSTFLFLASEGRAGEGGGGQRRAGGMVCRLVCPSGPPLMLSQCFFSLSLELVLRYQPSTLARPMPGGRARRQAAPPASAHGGGTSASRRPLAAPQTLVASPPGPQFLGRGEPRRDCALPSAPEPRSRRRRRRTEDSGGHRGTSPAGPPRLQLY</sequence>
<feature type="region of interest" description="Disordered" evidence="1">
    <location>
        <begin position="92"/>
        <end position="185"/>
    </location>
</feature>
<protein>
    <submittedName>
        <fullName evidence="2">Uncharacterized protein</fullName>
    </submittedName>
</protein>
<organism evidence="2 3">
    <name type="scientific">Rangifer tarandus platyrhynchus</name>
    <name type="common">Svalbard reindeer</name>
    <dbReference type="NCBI Taxonomy" id="3082113"/>
    <lineage>
        <taxon>Eukaryota</taxon>
        <taxon>Metazoa</taxon>
        <taxon>Chordata</taxon>
        <taxon>Craniata</taxon>
        <taxon>Vertebrata</taxon>
        <taxon>Euteleostomi</taxon>
        <taxon>Mammalia</taxon>
        <taxon>Eutheria</taxon>
        <taxon>Laurasiatheria</taxon>
        <taxon>Artiodactyla</taxon>
        <taxon>Ruminantia</taxon>
        <taxon>Pecora</taxon>
        <taxon>Cervidae</taxon>
        <taxon>Odocoileinae</taxon>
        <taxon>Rangifer</taxon>
    </lineage>
</organism>
<evidence type="ECO:0000313" key="3">
    <source>
        <dbReference type="Proteomes" id="UP001176941"/>
    </source>
</evidence>
<feature type="compositionally biased region" description="Low complexity" evidence="1">
    <location>
        <begin position="93"/>
        <end position="111"/>
    </location>
</feature>
<reference evidence="2" key="1">
    <citation type="submission" date="2023-04" db="EMBL/GenBank/DDBJ databases">
        <authorList>
            <consortium name="ELIXIR-Norway"/>
        </authorList>
    </citation>
    <scope>NUCLEOTIDE SEQUENCE [LARGE SCALE GENOMIC DNA]</scope>
</reference>
<name>A0ABN8YHV1_RANTA</name>
<dbReference type="EMBL" id="OX459956">
    <property type="protein sequence ID" value="CAI9161137.1"/>
    <property type="molecule type" value="Genomic_DNA"/>
</dbReference>
<proteinExistence type="predicted"/>
<evidence type="ECO:0000313" key="2">
    <source>
        <dbReference type="EMBL" id="CAI9161137.1"/>
    </source>
</evidence>
<dbReference type="Proteomes" id="UP001176941">
    <property type="component" value="Chromosome 20"/>
</dbReference>
<evidence type="ECO:0000256" key="1">
    <source>
        <dbReference type="SAM" id="MobiDB-lite"/>
    </source>
</evidence>
<gene>
    <name evidence="2" type="ORF">MRATA1EN1_LOCUS10099</name>
</gene>